<sequence length="92" mass="9811">MKTFFFKIVPPAFALMLAVTASLAFTPANDTSLVQGYIQVLDETGFIVGCDESIICSTGSDQECTVGVGTPSQVFGLQYSSATSCTRVLYRP</sequence>
<proteinExistence type="predicted"/>
<evidence type="ECO:0000313" key="3">
    <source>
        <dbReference type="Proteomes" id="UP001176891"/>
    </source>
</evidence>
<comment type="caution">
    <text evidence="2">The sequence shown here is derived from an EMBL/GenBank/DDBJ whole genome shotgun (WGS) entry which is preliminary data.</text>
</comment>
<evidence type="ECO:0000313" key="2">
    <source>
        <dbReference type="EMBL" id="MDO5989541.1"/>
    </source>
</evidence>
<name>A0ABT8X6N1_9FLAO</name>
<dbReference type="Proteomes" id="UP001176891">
    <property type="component" value="Unassembled WGS sequence"/>
</dbReference>
<protein>
    <submittedName>
        <fullName evidence="2">DUF6520 family protein</fullName>
    </submittedName>
</protein>
<reference evidence="2" key="1">
    <citation type="submission" date="2023-07" db="EMBL/GenBank/DDBJ databases">
        <title>Two novel species in the genus Flavivirga.</title>
        <authorList>
            <person name="Kwon K."/>
        </authorList>
    </citation>
    <scope>NUCLEOTIDE SEQUENCE</scope>
    <source>
        <strain evidence="2">KACC 14157</strain>
    </source>
</reference>
<dbReference type="RefSeq" id="WP_303284205.1">
    <property type="nucleotide sequence ID" value="NZ_BAABCZ010000001.1"/>
</dbReference>
<feature type="chain" id="PRO_5045330033" evidence="1">
    <location>
        <begin position="25"/>
        <end position="92"/>
    </location>
</feature>
<accession>A0ABT8X6N1</accession>
<dbReference type="Pfam" id="PF20130">
    <property type="entry name" value="DUF6520"/>
    <property type="match status" value="1"/>
</dbReference>
<keyword evidence="1" id="KW-0732">Signal</keyword>
<dbReference type="EMBL" id="JAUOEM010000009">
    <property type="protein sequence ID" value="MDO5989541.1"/>
    <property type="molecule type" value="Genomic_DNA"/>
</dbReference>
<gene>
    <name evidence="2" type="ORF">Q4Q39_19220</name>
</gene>
<keyword evidence="3" id="KW-1185">Reference proteome</keyword>
<evidence type="ECO:0000256" key="1">
    <source>
        <dbReference type="SAM" id="SignalP"/>
    </source>
</evidence>
<dbReference type="InterPro" id="IPR045391">
    <property type="entry name" value="DUF6520"/>
</dbReference>
<organism evidence="2 3">
    <name type="scientific">Flavivirga amylovorans</name>
    <dbReference type="NCBI Taxonomy" id="870486"/>
    <lineage>
        <taxon>Bacteria</taxon>
        <taxon>Pseudomonadati</taxon>
        <taxon>Bacteroidota</taxon>
        <taxon>Flavobacteriia</taxon>
        <taxon>Flavobacteriales</taxon>
        <taxon>Flavobacteriaceae</taxon>
        <taxon>Flavivirga</taxon>
    </lineage>
</organism>
<feature type="signal peptide" evidence="1">
    <location>
        <begin position="1"/>
        <end position="24"/>
    </location>
</feature>